<dbReference type="Proteomes" id="UP000595437">
    <property type="component" value="Chromosome 21"/>
</dbReference>
<dbReference type="EMBL" id="CP045910">
    <property type="protein sequence ID" value="QQP31536.1"/>
    <property type="molecule type" value="Genomic_DNA"/>
</dbReference>
<reference evidence="2" key="1">
    <citation type="submission" date="2021-01" db="EMBL/GenBank/DDBJ databases">
        <title>Caligus Genome Assembly.</title>
        <authorList>
            <person name="Gallardo-Escarate C."/>
        </authorList>
    </citation>
    <scope>NUCLEOTIDE SEQUENCE [LARGE SCALE GENOMIC DNA]</scope>
</reference>
<dbReference type="Pfam" id="PF17963">
    <property type="entry name" value="Big_9"/>
    <property type="match status" value="1"/>
</dbReference>
<gene>
    <name evidence="1" type="ORF">FKW44_025161</name>
</gene>
<name>A0A7T8GKX8_CALRO</name>
<proteinExistence type="predicted"/>
<dbReference type="NCBIfam" id="TIGR01965">
    <property type="entry name" value="VCBS_repeat"/>
    <property type="match status" value="1"/>
</dbReference>
<protein>
    <submittedName>
        <fullName evidence="1">Uncharacterized protein</fullName>
    </submittedName>
</protein>
<organism evidence="1 2">
    <name type="scientific">Caligus rogercresseyi</name>
    <name type="common">Sea louse</name>
    <dbReference type="NCBI Taxonomy" id="217165"/>
    <lineage>
        <taxon>Eukaryota</taxon>
        <taxon>Metazoa</taxon>
        <taxon>Ecdysozoa</taxon>
        <taxon>Arthropoda</taxon>
        <taxon>Crustacea</taxon>
        <taxon>Multicrustacea</taxon>
        <taxon>Hexanauplia</taxon>
        <taxon>Copepoda</taxon>
        <taxon>Siphonostomatoida</taxon>
        <taxon>Caligidae</taxon>
        <taxon>Caligus</taxon>
    </lineage>
</organism>
<dbReference type="AlphaFoldDB" id="A0A7T8GKX8"/>
<dbReference type="InterPro" id="IPR010221">
    <property type="entry name" value="VCBS_dom"/>
</dbReference>
<evidence type="ECO:0000313" key="2">
    <source>
        <dbReference type="Proteomes" id="UP000595437"/>
    </source>
</evidence>
<sequence>MVQGLTAGESLTDTFTYTITDSDGDTATTTLTITIDGIDDGVSLTIPIMWALQGAMKSKYLNQA</sequence>
<keyword evidence="2" id="KW-1185">Reference proteome</keyword>
<evidence type="ECO:0000313" key="1">
    <source>
        <dbReference type="EMBL" id="QQP31536.1"/>
    </source>
</evidence>
<accession>A0A7T8GKX8</accession>